<keyword evidence="5" id="KW-0732">Signal</keyword>
<gene>
    <name evidence="25" type="ORF">XELAEV_18017121mg</name>
</gene>
<dbReference type="PANTHER" id="PTHR18945">
    <property type="entry name" value="NEUROTRANSMITTER GATED ION CHANNEL"/>
    <property type="match status" value="1"/>
</dbReference>
<feature type="domain" description="Neurotransmitter-gated ion-channel ligand-binding" evidence="23">
    <location>
        <begin position="125"/>
        <end position="324"/>
    </location>
</feature>
<protein>
    <recommendedName>
        <fullName evidence="20">Gamma-aminobutyric acid receptor subunit pi</fullName>
    </recommendedName>
    <alternativeName>
        <fullName evidence="21">GABA(A) receptor subunit pi</fullName>
    </alternativeName>
</protein>
<feature type="transmembrane region" description="Helical" evidence="22">
    <location>
        <begin position="355"/>
        <end position="379"/>
    </location>
</feature>
<evidence type="ECO:0000256" key="20">
    <source>
        <dbReference type="ARBA" id="ARBA00070417"/>
    </source>
</evidence>
<keyword evidence="8 22" id="KW-0472">Membrane</keyword>
<dbReference type="GO" id="GO:0034707">
    <property type="term" value="C:chloride channel complex"/>
    <property type="evidence" value="ECO:0007669"/>
    <property type="project" value="UniProtKB-KW"/>
</dbReference>
<dbReference type="OMA" id="FWISMSS"/>
<dbReference type="InterPro" id="IPR036719">
    <property type="entry name" value="Neuro-gated_channel_TM_sf"/>
</dbReference>
<keyword evidence="7 22" id="KW-0406">Ion transport</keyword>
<evidence type="ECO:0000256" key="9">
    <source>
        <dbReference type="ARBA" id="ARBA00023157"/>
    </source>
</evidence>
<evidence type="ECO:0000256" key="11">
    <source>
        <dbReference type="ARBA" id="ARBA00023180"/>
    </source>
</evidence>
<dbReference type="Proteomes" id="UP000694892">
    <property type="component" value="Chromosome 3L"/>
</dbReference>
<dbReference type="InterPro" id="IPR038050">
    <property type="entry name" value="Neuro_actylchol_rec"/>
</dbReference>
<evidence type="ECO:0000256" key="10">
    <source>
        <dbReference type="ARBA" id="ARBA00023173"/>
    </source>
</evidence>
<evidence type="ECO:0000256" key="5">
    <source>
        <dbReference type="ARBA" id="ARBA00022729"/>
    </source>
</evidence>
<evidence type="ECO:0000256" key="7">
    <source>
        <dbReference type="ARBA" id="ARBA00023065"/>
    </source>
</evidence>
<dbReference type="NCBIfam" id="TIGR00860">
    <property type="entry name" value="LIC"/>
    <property type="match status" value="1"/>
</dbReference>
<accession>A0A974DBV8</accession>
<dbReference type="CDD" id="cd19058">
    <property type="entry name" value="LGIC_TM_GABAAR_pi"/>
    <property type="match status" value="1"/>
</dbReference>
<dbReference type="PRINTS" id="PR00253">
    <property type="entry name" value="GABAARECEPTR"/>
</dbReference>
<dbReference type="GO" id="GO:0022851">
    <property type="term" value="F:GABA-gated chloride ion channel activity"/>
    <property type="evidence" value="ECO:0007669"/>
    <property type="project" value="UniProtKB-ARBA"/>
</dbReference>
<dbReference type="InterPro" id="IPR006201">
    <property type="entry name" value="Neur_channel"/>
</dbReference>
<keyword evidence="4 22" id="KW-0812">Transmembrane</keyword>
<evidence type="ECO:0000256" key="16">
    <source>
        <dbReference type="ARBA" id="ARBA00036239"/>
    </source>
</evidence>
<keyword evidence="6 22" id="KW-1133">Transmembrane helix</keyword>
<comment type="catalytic activity">
    <reaction evidence="15">
        <text>K(+)(in) = K(+)(out)</text>
        <dbReference type="Rhea" id="RHEA:29463"/>
        <dbReference type="ChEBI" id="CHEBI:29103"/>
    </reaction>
</comment>
<comment type="function">
    <text evidence="17">Pi subunit of the heteropentameric ligand-gated chloride channel gated by gamma-aminobutyric acid (GABA). GABA-gated chloride channels, also named GABA(A) receptors (GABAAR), consist of five subunits arranged around a central pore and contain GABA active binding site(s) located at the alpha and beta subunit interfaces. When activated by GABA, GABAARs selectively allow the flow of chloride anions across the cell membrane down their electrochemical gradient. Pi-containing GABAARs are mostly located in peripheral tissues. In the uterus, pi subunits modulate uterus contraction by altering the sensitivity of GABAARs to pregnanolone. In the lungs, pi-containing GABAARs contribute to pulmonary fluid transport via luminal secretion of chloride.</text>
</comment>
<comment type="subunit">
    <text evidence="19">Heteropentamer, formed by a combination of alpha (GABRA1-6), beta (GABRB1-3), gamma (GABRG1-3), delta (GABRD), epsilon (GABRE), rho (GABRR1-3), pi (GABRP) and theta (GABRQ) chains, each subunit exhibiting distinct physiological and pharmacological properties.</text>
</comment>
<keyword evidence="2 22" id="KW-0813">Transport</keyword>
<evidence type="ECO:0000259" key="23">
    <source>
        <dbReference type="Pfam" id="PF02931"/>
    </source>
</evidence>
<proteinExistence type="inferred from homology"/>
<dbReference type="GO" id="GO:0004890">
    <property type="term" value="F:GABA-A receptor activity"/>
    <property type="evidence" value="ECO:0007669"/>
    <property type="project" value="UniProtKB-ARBA"/>
</dbReference>
<keyword evidence="3" id="KW-1003">Cell membrane</keyword>
<comment type="catalytic activity">
    <reaction evidence="16">
        <text>Na(+)(in) = Na(+)(out)</text>
        <dbReference type="Rhea" id="RHEA:34963"/>
        <dbReference type="ChEBI" id="CHEBI:29101"/>
    </reaction>
</comment>
<dbReference type="GO" id="GO:0016324">
    <property type="term" value="C:apical plasma membrane"/>
    <property type="evidence" value="ECO:0007669"/>
    <property type="project" value="UniProtKB-SubCell"/>
</dbReference>
<evidence type="ECO:0000259" key="24">
    <source>
        <dbReference type="Pfam" id="PF02932"/>
    </source>
</evidence>
<evidence type="ECO:0000313" key="26">
    <source>
        <dbReference type="Proteomes" id="UP000694892"/>
    </source>
</evidence>
<evidence type="ECO:0000256" key="2">
    <source>
        <dbReference type="ARBA" id="ARBA00022448"/>
    </source>
</evidence>
<dbReference type="InterPro" id="IPR006028">
    <property type="entry name" value="GABAA/Glycine_rcpt"/>
</dbReference>
<name>A0A974DBV8_XENLA</name>
<comment type="catalytic activity">
    <reaction evidence="14">
        <text>chloride(in) = chloride(out)</text>
        <dbReference type="Rhea" id="RHEA:29823"/>
        <dbReference type="ChEBI" id="CHEBI:17996"/>
    </reaction>
</comment>
<evidence type="ECO:0000256" key="13">
    <source>
        <dbReference type="ARBA" id="ARBA00023303"/>
    </source>
</evidence>
<feature type="transmembrane region" description="Helical" evidence="22">
    <location>
        <begin position="499"/>
        <end position="517"/>
    </location>
</feature>
<evidence type="ECO:0000256" key="12">
    <source>
        <dbReference type="ARBA" id="ARBA00023214"/>
    </source>
</evidence>
<dbReference type="PROSITE" id="PS00236">
    <property type="entry name" value="NEUROTR_ION_CHANNEL"/>
    <property type="match status" value="1"/>
</dbReference>
<evidence type="ECO:0000256" key="3">
    <source>
        <dbReference type="ARBA" id="ARBA00022475"/>
    </source>
</evidence>
<evidence type="ECO:0000256" key="18">
    <source>
        <dbReference type="ARBA" id="ARBA00061437"/>
    </source>
</evidence>
<dbReference type="Gene3D" id="2.70.170.10">
    <property type="entry name" value="Neurotransmitter-gated ion-channel ligand-binding domain"/>
    <property type="match status" value="1"/>
</dbReference>
<dbReference type="EMBL" id="CM004470">
    <property type="protein sequence ID" value="OCT88495.1"/>
    <property type="molecule type" value="Genomic_DNA"/>
</dbReference>
<dbReference type="InterPro" id="IPR036734">
    <property type="entry name" value="Neur_chan_lig-bd_sf"/>
</dbReference>
<evidence type="ECO:0000256" key="4">
    <source>
        <dbReference type="ARBA" id="ARBA00022692"/>
    </source>
</evidence>
<feature type="transmembrane region" description="Helical" evidence="22">
    <location>
        <begin position="325"/>
        <end position="349"/>
    </location>
</feature>
<dbReference type="InterPro" id="IPR018000">
    <property type="entry name" value="Neurotransmitter_ion_chnl_CS"/>
</dbReference>
<evidence type="ECO:0000256" key="19">
    <source>
        <dbReference type="ARBA" id="ARBA00064898"/>
    </source>
</evidence>
<dbReference type="InterPro" id="IPR047032">
    <property type="entry name" value="GABAAR_pi_TM"/>
</dbReference>
<dbReference type="Gene3D" id="1.20.58.390">
    <property type="entry name" value="Neurotransmitter-gated ion-channel transmembrane domain"/>
    <property type="match status" value="1"/>
</dbReference>
<evidence type="ECO:0000256" key="17">
    <source>
        <dbReference type="ARBA" id="ARBA00059554"/>
    </source>
</evidence>
<keyword evidence="11" id="KW-0325">Glycoprotein</keyword>
<keyword evidence="12" id="KW-0868">Chloride</keyword>
<evidence type="ECO:0000256" key="1">
    <source>
        <dbReference type="ARBA" id="ARBA00004424"/>
    </source>
</evidence>
<sequence length="518" mass="59772">MELPITPIEEHCTVDQFEVSLVHGSVQYRRLSTTELLLPFKYSDRVKKMIDLLLSFQKFLLIIRTPYFSRVEFRGLINPPIRPSKLNPLNSNIEFEGFSANPLINRLNNMLMLKGDDMAALTGFQTLMKDYNKYLRPNFNEKPIEIAVTLEVASINAVSEENMDYTATIILRQRWTDERLVFEGNRSITLDARLVESLWVPDTYIVDSKKSFLHDVTVENRLVRLFANGTVLYAIRITTTVACNMDLTKYPMDRQTCKLQLESWGYSDKDLTYAWMRANDSVRGMDKLQLAQYTVEQYYTKTSEGKDETGTYPRLGLYFILRRNVVYFILETYIPSALLVILSWVSFWISMSSVPARTCFGVTTVLAMTTILMGSRFNFPTANCIIKAVDVYLGICFSFVFAALLEYAFAHYCGELKSAVNTEEIKNSLEEPQNDGSSVLITFDSKQLNGKKNQSECTPDIKSQKHSLLFKLRLKIKKIKLKKFKVANPENVDRYSRTVFPLIFVLINIIYWAYYLLI</sequence>
<organism evidence="25 26">
    <name type="scientific">Xenopus laevis</name>
    <name type="common">African clawed frog</name>
    <dbReference type="NCBI Taxonomy" id="8355"/>
    <lineage>
        <taxon>Eukaryota</taxon>
        <taxon>Metazoa</taxon>
        <taxon>Chordata</taxon>
        <taxon>Craniata</taxon>
        <taxon>Vertebrata</taxon>
        <taxon>Euteleostomi</taxon>
        <taxon>Amphibia</taxon>
        <taxon>Batrachia</taxon>
        <taxon>Anura</taxon>
        <taxon>Pipoidea</taxon>
        <taxon>Pipidae</taxon>
        <taxon>Xenopodinae</taxon>
        <taxon>Xenopus</taxon>
        <taxon>Xenopus</taxon>
    </lineage>
</organism>
<evidence type="ECO:0000256" key="15">
    <source>
        <dbReference type="ARBA" id="ARBA00034430"/>
    </source>
</evidence>
<dbReference type="InterPro" id="IPR006202">
    <property type="entry name" value="Neur_chan_lig-bd"/>
</dbReference>
<feature type="domain" description="Neurotransmitter-gated ion-channel transmembrane" evidence="24">
    <location>
        <begin position="332"/>
        <end position="413"/>
    </location>
</feature>
<keyword evidence="10" id="KW-0869">Chloride channel</keyword>
<dbReference type="InterPro" id="IPR006029">
    <property type="entry name" value="Neurotrans-gated_channel_TM"/>
</dbReference>
<keyword evidence="13 22" id="KW-0407">Ion channel</keyword>
<evidence type="ECO:0000256" key="8">
    <source>
        <dbReference type="ARBA" id="ARBA00023136"/>
    </source>
</evidence>
<evidence type="ECO:0000256" key="6">
    <source>
        <dbReference type="ARBA" id="ARBA00022989"/>
    </source>
</evidence>
<dbReference type="AlphaFoldDB" id="A0A974DBV8"/>
<evidence type="ECO:0000256" key="22">
    <source>
        <dbReference type="RuleBase" id="RU000687"/>
    </source>
</evidence>
<dbReference type="SUPFAM" id="SSF63712">
    <property type="entry name" value="Nicotinic receptor ligand binding domain-like"/>
    <property type="match status" value="1"/>
</dbReference>
<feature type="transmembrane region" description="Helical" evidence="22">
    <location>
        <begin position="391"/>
        <end position="410"/>
    </location>
</feature>
<reference evidence="26" key="1">
    <citation type="journal article" date="2016" name="Nature">
        <title>Genome evolution in the allotetraploid frog Xenopus laevis.</title>
        <authorList>
            <person name="Session A.M."/>
            <person name="Uno Y."/>
            <person name="Kwon T."/>
            <person name="Chapman J.A."/>
            <person name="Toyoda A."/>
            <person name="Takahashi S."/>
            <person name="Fukui A."/>
            <person name="Hikosaka A."/>
            <person name="Suzuki A."/>
            <person name="Kondo M."/>
            <person name="van Heeringen S.J."/>
            <person name="Quigley I."/>
            <person name="Heinz S."/>
            <person name="Ogino H."/>
            <person name="Ochi H."/>
            <person name="Hellsten U."/>
            <person name="Lyons J.B."/>
            <person name="Simakov O."/>
            <person name="Putnam N."/>
            <person name="Stites J."/>
            <person name="Kuroki Y."/>
            <person name="Tanaka T."/>
            <person name="Michiue T."/>
            <person name="Watanabe M."/>
            <person name="Bogdanovic O."/>
            <person name="Lister R."/>
            <person name="Georgiou G."/>
            <person name="Paranjpe S.S."/>
            <person name="van Kruijsbergen I."/>
            <person name="Shu S."/>
            <person name="Carlson J."/>
            <person name="Kinoshita T."/>
            <person name="Ohta Y."/>
            <person name="Mawaribuchi S."/>
            <person name="Jenkins J."/>
            <person name="Grimwood J."/>
            <person name="Schmutz J."/>
            <person name="Mitros T."/>
            <person name="Mozaffari S.V."/>
            <person name="Suzuki Y."/>
            <person name="Haramoto Y."/>
            <person name="Yamamoto T.S."/>
            <person name="Takagi C."/>
            <person name="Heald R."/>
            <person name="Miller K."/>
            <person name="Haudenschild C."/>
            <person name="Kitzman J."/>
            <person name="Nakayama T."/>
            <person name="Izutsu Y."/>
            <person name="Robert J."/>
            <person name="Fortriede J."/>
            <person name="Burns K."/>
            <person name="Lotay V."/>
            <person name="Karimi K."/>
            <person name="Yasuoka Y."/>
            <person name="Dichmann D.S."/>
            <person name="Flajnik M.F."/>
            <person name="Houston D.W."/>
            <person name="Shendure J."/>
            <person name="DuPasquier L."/>
            <person name="Vize P.D."/>
            <person name="Zorn A.M."/>
            <person name="Ito M."/>
            <person name="Marcotte E.M."/>
            <person name="Wallingford J.B."/>
            <person name="Ito Y."/>
            <person name="Asashima M."/>
            <person name="Ueno N."/>
            <person name="Matsuda Y."/>
            <person name="Veenstra G.J."/>
            <person name="Fujiyama A."/>
            <person name="Harland R.M."/>
            <person name="Taira M."/>
            <person name="Rokhsar D.S."/>
        </authorList>
    </citation>
    <scope>NUCLEOTIDE SEQUENCE [LARGE SCALE GENOMIC DNA]</scope>
    <source>
        <strain evidence="26">J</strain>
    </source>
</reference>
<keyword evidence="9" id="KW-1015">Disulfide bond</keyword>
<dbReference type="Pfam" id="PF02931">
    <property type="entry name" value="Neur_chan_LBD"/>
    <property type="match status" value="1"/>
</dbReference>
<evidence type="ECO:0000256" key="14">
    <source>
        <dbReference type="ARBA" id="ARBA00024167"/>
    </source>
</evidence>
<dbReference type="FunFam" id="2.70.170.10:FF:000011">
    <property type="entry name" value="Gamma-aminobutyric acid receptor subunit pi isoform X1"/>
    <property type="match status" value="1"/>
</dbReference>
<evidence type="ECO:0000313" key="25">
    <source>
        <dbReference type="EMBL" id="OCT88495.1"/>
    </source>
</evidence>
<evidence type="ECO:0000256" key="21">
    <source>
        <dbReference type="ARBA" id="ARBA00079775"/>
    </source>
</evidence>
<comment type="subcellular location">
    <subcellularLocation>
        <location evidence="1">Apical cell membrane</location>
        <topology evidence="1">Multi-pass membrane protein</topology>
    </subcellularLocation>
</comment>
<dbReference type="SUPFAM" id="SSF90112">
    <property type="entry name" value="Neurotransmitter-gated ion-channel transmembrane pore"/>
    <property type="match status" value="1"/>
</dbReference>
<comment type="similarity">
    <text evidence="18">Belongs to the ligand-gated ion channel (TC 1.A.9) family. Gamma-aminobutyric acid receptor (TC 1.A.9.5) subfamily. GABRP sub-subfamily.</text>
</comment>
<dbReference type="PRINTS" id="PR00252">
    <property type="entry name" value="NRIONCHANNEL"/>
</dbReference>
<dbReference type="Pfam" id="PF02932">
    <property type="entry name" value="Neur_chan_memb"/>
    <property type="match status" value="1"/>
</dbReference>